<dbReference type="AlphaFoldDB" id="A0A650AFA1"/>
<organism evidence="1">
    <name type="scientific">Morchella importuna</name>
    <dbReference type="NCBI Taxonomy" id="1174673"/>
    <lineage>
        <taxon>Eukaryota</taxon>
        <taxon>Fungi</taxon>
        <taxon>Dikarya</taxon>
        <taxon>Ascomycota</taxon>
        <taxon>Pezizomycotina</taxon>
        <taxon>Pezizomycetes</taxon>
        <taxon>Pezizales</taxon>
        <taxon>Morchellaceae</taxon>
        <taxon>Morchella</taxon>
    </lineage>
</organism>
<dbReference type="RefSeq" id="YP_009722265.1">
    <property type="nucleotide sequence ID" value="NC_045397.1"/>
</dbReference>
<keyword evidence="1" id="KW-0496">Mitochondrion</keyword>
<sequence>MKKEGPFIFWNFFVKKKSKRKGLLFWIFLLKKIKKKRRDMGPSWAGPLLYVYFPAKQGNKWERRGSFGSIKKKRGAPLFIGGAPRRGAPPPPRWKGRRPLIFPPLSPPHPPGPLQPYYVSSRLEGGGNSGESLLLMRRGGKGKTFYTKFLPSARSYLVCAHACSIPSLLLDCKRDQLKVLHPFIQPSQPVFYHTYIVKLSRLTT</sequence>
<protein>
    <submittedName>
        <fullName evidence="1">Uncharacterized protein</fullName>
    </submittedName>
</protein>
<evidence type="ECO:0000313" key="1">
    <source>
        <dbReference type="EMBL" id="QGN66667.1"/>
    </source>
</evidence>
<proteinExistence type="predicted"/>
<accession>A0A650AFA1</accession>
<gene>
    <name evidence="1" type="primary">orf204</name>
</gene>
<geneLocation type="mitochondrion" evidence="1"/>
<name>A0A650AFA1_9PEZI</name>
<dbReference type="EMBL" id="MK527108">
    <property type="protein sequence ID" value="QGN66667.1"/>
    <property type="molecule type" value="Genomic_DNA"/>
</dbReference>
<dbReference type="GeneID" id="42905989"/>
<reference evidence="1" key="1">
    <citation type="submission" date="2019-02" db="EMBL/GenBank/DDBJ databases">
        <title>The largest mitochondrial genome of Morchella importuna (272.2 kb) among fungi reservoir of numerous mitochondrial ORFs, repeatitive sequences and nuclear genome horizontal transfer.</title>
        <authorList>
            <person name="Liu W."/>
            <person name="Bian Y."/>
        </authorList>
    </citation>
    <scope>NUCLEOTIDE SEQUENCE</scope>
</reference>